<proteinExistence type="predicted"/>
<feature type="transmembrane region" description="Helical" evidence="1">
    <location>
        <begin position="159"/>
        <end position="180"/>
    </location>
</feature>
<sequence>MSTLTGTGTLLRLAWRRDRVLIPVSLLALTALSVGSAQATIALYPTDAEARAGLSGVLANPSVVAMYGPIGAENRDALSVFKTVLMGAVFVGLLAYAVVRRHTRVEEEVGRLELVGAAVVGRRAPLTAAMTLATAAVVGAGALSTVGLVAVGLDPLGSVALGVAWVVAGLAMVGVTAVAAQLTTSARACAGIALGVLGVMFLLRAVGDTAGGSASVLSWASPLGWSSRVAAYGDNRLWVLGPALVLTGALVALAFSLLDRRDVGSGLISPRPGPDRARDGLGTPLGLVGRLARPAALGWLTAFVVLGVVLGGLVASVADMASDPAIVDMLTKLGGSAGTITDIYLSTELAFVAVAAAAAGISVALRLASEERAGRGEPVLATATSRRSWLGAHTLYAVALPVVLLLAIGLAVAVTAHGQGEAPGLVPMLGASLARVPAVLVLVAIAVLAAAAVPTHASAIAWGALAVAFGLGELGATVGLPQWLIDVSPFAHVPPLPGGDFTPASTLVLCAVAAVTTGLAFAAYRVRDAA</sequence>
<feature type="transmembrane region" description="Helical" evidence="1">
    <location>
        <begin position="20"/>
        <end position="44"/>
    </location>
</feature>
<dbReference type="RefSeq" id="WP_147061911.1">
    <property type="nucleotide sequence ID" value="NZ_BAABDN010000001.1"/>
</dbReference>
<accession>A0A512SWV7</accession>
<dbReference type="OrthoDB" id="2014935at2"/>
<feature type="transmembrane region" description="Helical" evidence="1">
    <location>
        <begin position="504"/>
        <end position="524"/>
    </location>
</feature>
<keyword evidence="1" id="KW-0472">Membrane</keyword>
<keyword evidence="1" id="KW-0812">Transmembrane</keyword>
<feature type="transmembrane region" description="Helical" evidence="1">
    <location>
        <begin position="389"/>
        <end position="414"/>
    </location>
</feature>
<dbReference type="AlphaFoldDB" id="A0A512SWV7"/>
<evidence type="ECO:0000313" key="2">
    <source>
        <dbReference type="EMBL" id="GEQ12385.1"/>
    </source>
</evidence>
<name>A0A512SWV7_9MICO</name>
<evidence type="ECO:0000256" key="1">
    <source>
        <dbReference type="SAM" id="Phobius"/>
    </source>
</evidence>
<comment type="caution">
    <text evidence="2">The sequence shown here is derived from an EMBL/GenBank/DDBJ whole genome shotgun (WGS) entry which is preliminary data.</text>
</comment>
<feature type="transmembrane region" description="Helical" evidence="1">
    <location>
        <begin position="237"/>
        <end position="258"/>
    </location>
</feature>
<keyword evidence="3" id="KW-1185">Reference proteome</keyword>
<feature type="transmembrane region" description="Helical" evidence="1">
    <location>
        <begin position="132"/>
        <end position="153"/>
    </location>
</feature>
<gene>
    <name evidence="2" type="ORF">KLO01_04320</name>
</gene>
<dbReference type="EMBL" id="BKBA01000003">
    <property type="protein sequence ID" value="GEQ12385.1"/>
    <property type="molecule type" value="Genomic_DNA"/>
</dbReference>
<feature type="transmembrane region" description="Helical" evidence="1">
    <location>
        <begin position="192"/>
        <end position="217"/>
    </location>
</feature>
<evidence type="ECO:0000313" key="3">
    <source>
        <dbReference type="Proteomes" id="UP000321793"/>
    </source>
</evidence>
<organism evidence="2 3">
    <name type="scientific">Knoellia locipacati</name>
    <dbReference type="NCBI Taxonomy" id="882824"/>
    <lineage>
        <taxon>Bacteria</taxon>
        <taxon>Bacillati</taxon>
        <taxon>Actinomycetota</taxon>
        <taxon>Actinomycetes</taxon>
        <taxon>Micrococcales</taxon>
        <taxon>Intrasporangiaceae</taxon>
        <taxon>Knoellia</taxon>
    </lineage>
</organism>
<feature type="transmembrane region" description="Helical" evidence="1">
    <location>
        <begin position="434"/>
        <end position="453"/>
    </location>
</feature>
<keyword evidence="1" id="KW-1133">Transmembrane helix</keyword>
<feature type="transmembrane region" description="Helical" evidence="1">
    <location>
        <begin position="349"/>
        <end position="368"/>
    </location>
</feature>
<dbReference type="Proteomes" id="UP000321793">
    <property type="component" value="Unassembled WGS sequence"/>
</dbReference>
<reference evidence="2 3" key="1">
    <citation type="submission" date="2019-07" db="EMBL/GenBank/DDBJ databases">
        <title>Whole genome shotgun sequence of Knoellia locipacati NBRC 109775.</title>
        <authorList>
            <person name="Hosoyama A."/>
            <person name="Uohara A."/>
            <person name="Ohji S."/>
            <person name="Ichikawa N."/>
        </authorList>
    </citation>
    <scope>NUCLEOTIDE SEQUENCE [LARGE SCALE GENOMIC DNA]</scope>
    <source>
        <strain evidence="2 3">NBRC 109775</strain>
    </source>
</reference>
<protein>
    <submittedName>
        <fullName evidence="2">ABC transporter permease</fullName>
    </submittedName>
</protein>
<feature type="transmembrane region" description="Helical" evidence="1">
    <location>
        <begin position="77"/>
        <end position="99"/>
    </location>
</feature>
<feature type="transmembrane region" description="Helical" evidence="1">
    <location>
        <begin position="297"/>
        <end position="318"/>
    </location>
</feature>
<feature type="transmembrane region" description="Helical" evidence="1">
    <location>
        <begin position="460"/>
        <end position="484"/>
    </location>
</feature>